<dbReference type="InterPro" id="IPR047140">
    <property type="entry name" value="LabA"/>
</dbReference>
<protein>
    <recommendedName>
        <fullName evidence="2">NYN domain-containing protein</fullName>
    </recommendedName>
</protein>
<dbReference type="InterPro" id="IPR021139">
    <property type="entry name" value="NYN"/>
</dbReference>
<reference evidence="3 4" key="1">
    <citation type="journal article" date="2016" name="Nat. Commun.">
        <title>Thousands of microbial genomes shed light on interconnected biogeochemical processes in an aquifer system.</title>
        <authorList>
            <person name="Anantharaman K."/>
            <person name="Brown C.T."/>
            <person name="Hug L.A."/>
            <person name="Sharon I."/>
            <person name="Castelle C.J."/>
            <person name="Probst A.J."/>
            <person name="Thomas B.C."/>
            <person name="Singh A."/>
            <person name="Wilkins M.J."/>
            <person name="Karaoz U."/>
            <person name="Brodie E.L."/>
            <person name="Williams K.H."/>
            <person name="Hubbard S.S."/>
            <person name="Banfield J.F."/>
        </authorList>
    </citation>
    <scope>NUCLEOTIDE SEQUENCE [LARGE SCALE GENOMIC DNA]</scope>
    <source>
        <strain evidence="4">RIFCSPLOWO2_12_FULL_64_10</strain>
    </source>
</reference>
<sequence length="562" mass="63426">MEHTSHQKILQVIDPEMMVWVLDDTLDQASVEQLCKACALIVDGVPDRRIPKRRLVVDLAEAFYKNEKIAQRIDEALAEANRDVLRACREMSLPEISEQVADRDGLLREQRTGRLLYALANDPREEVKGAARTLFASLSEKDASAEDARRAGEVEARLKARLAEVTRTCEQLRQEVEEARERLAAVESEKRVYEEKLQGLVEERTALKRRVLDLQRDLAAAQTAQRHAEEEAAKLRQRVEHPVAADAGTSASSLNHLTRESRKIQYTLEKIEKCLDAAPRKAEGPDRFLEALSDTVMEVKSLVTREIIDNGRERNEVRRSIEDMRGEMRGLQSEMRRASELDRRPVRMPGEAERVGVFVDVQNIFYAAKQFNARLDFEKLLRTSAGNRRLIRAIAYVVQSPEVDQSGFITMLQQKSYEVKRKNLRLRSDGSAKGDWDMGMAIDIIDLAKKLDVVVLVSGDGDFVSLVNLIKTVGPKVEVYSFLHNTARDLIQAADEHFPIDDSLLLRLNGDYISARQQREAAEAARLAEVVQPPEPVRLGEVARVTELARSPEPAPVEEGKG</sequence>
<evidence type="ECO:0000256" key="1">
    <source>
        <dbReference type="SAM" id="Coils"/>
    </source>
</evidence>
<proteinExistence type="predicted"/>
<name>A0A1F6CXS4_HANXR</name>
<feature type="domain" description="NYN" evidence="2">
    <location>
        <begin position="354"/>
        <end position="500"/>
    </location>
</feature>
<keyword evidence="1" id="KW-0175">Coiled coil</keyword>
<dbReference type="PANTHER" id="PTHR35458">
    <property type="entry name" value="SLR0755 PROTEIN"/>
    <property type="match status" value="1"/>
</dbReference>
<organism evidence="3 4">
    <name type="scientific">Handelsmanbacteria sp. (strain RIFCSPLOWO2_12_FULL_64_10)</name>
    <dbReference type="NCBI Taxonomy" id="1817868"/>
    <lineage>
        <taxon>Bacteria</taxon>
        <taxon>Candidatus Handelsmaniibacteriota</taxon>
    </lineage>
</organism>
<feature type="coiled-coil region" evidence="1">
    <location>
        <begin position="314"/>
        <end position="341"/>
    </location>
</feature>
<accession>A0A1F6CXS4</accession>
<dbReference type="CDD" id="cd10911">
    <property type="entry name" value="PIN_LabA"/>
    <property type="match status" value="1"/>
</dbReference>
<dbReference type="Proteomes" id="UP000178606">
    <property type="component" value="Unassembled WGS sequence"/>
</dbReference>
<dbReference type="GO" id="GO:0004540">
    <property type="term" value="F:RNA nuclease activity"/>
    <property type="evidence" value="ECO:0007669"/>
    <property type="project" value="InterPro"/>
</dbReference>
<evidence type="ECO:0000313" key="4">
    <source>
        <dbReference type="Proteomes" id="UP000178606"/>
    </source>
</evidence>
<dbReference type="AlphaFoldDB" id="A0A1F6CXS4"/>
<dbReference type="Pfam" id="PF01936">
    <property type="entry name" value="NYN"/>
    <property type="match status" value="1"/>
</dbReference>
<dbReference type="Gene3D" id="3.40.50.1010">
    <property type="entry name" value="5'-nuclease"/>
    <property type="match status" value="1"/>
</dbReference>
<dbReference type="EMBL" id="MFKF01000115">
    <property type="protein sequence ID" value="OGG53974.1"/>
    <property type="molecule type" value="Genomic_DNA"/>
</dbReference>
<gene>
    <name evidence="3" type="ORF">A3F84_04755</name>
</gene>
<evidence type="ECO:0000259" key="2">
    <source>
        <dbReference type="Pfam" id="PF01936"/>
    </source>
</evidence>
<comment type="caution">
    <text evidence="3">The sequence shown here is derived from an EMBL/GenBank/DDBJ whole genome shotgun (WGS) entry which is preliminary data.</text>
</comment>
<feature type="coiled-coil region" evidence="1">
    <location>
        <begin position="155"/>
        <end position="238"/>
    </location>
</feature>
<evidence type="ECO:0000313" key="3">
    <source>
        <dbReference type="EMBL" id="OGG53974.1"/>
    </source>
</evidence>
<dbReference type="PANTHER" id="PTHR35458:SF8">
    <property type="entry name" value="SLR0650 PROTEIN"/>
    <property type="match status" value="1"/>
</dbReference>